<keyword evidence="2 7" id="KW-0285">Flavoprotein</keyword>
<keyword evidence="4 7" id="KW-0521">NADP</keyword>
<evidence type="ECO:0000256" key="5">
    <source>
        <dbReference type="ARBA" id="ARBA00023002"/>
    </source>
</evidence>
<dbReference type="SUPFAM" id="SSF55469">
    <property type="entry name" value="FMN-dependent nitroreductase-like"/>
    <property type="match status" value="1"/>
</dbReference>
<dbReference type="InterPro" id="IPR000415">
    <property type="entry name" value="Nitroreductase-like"/>
</dbReference>
<dbReference type="PIRSF" id="PIRSF000232">
    <property type="entry name" value="YdjA"/>
    <property type="match status" value="1"/>
</dbReference>
<evidence type="ECO:0000256" key="7">
    <source>
        <dbReference type="PIRNR" id="PIRNR000232"/>
    </source>
</evidence>
<dbReference type="PANTHER" id="PTHR43821:SF1">
    <property type="entry name" value="NAD(P)H NITROREDUCTASE YDJA-RELATED"/>
    <property type="match status" value="1"/>
</dbReference>
<dbReference type="EC" id="1.-.-.-" evidence="7"/>
<name>A0A923L5L2_9BACI</name>
<dbReference type="InterPro" id="IPR026021">
    <property type="entry name" value="YdjA-like"/>
</dbReference>
<feature type="domain" description="Nitroreductase" evidence="9">
    <location>
        <begin position="14"/>
        <end position="164"/>
    </location>
</feature>
<evidence type="ECO:0000313" key="10">
    <source>
        <dbReference type="EMBL" id="MBC5636879.1"/>
    </source>
</evidence>
<dbReference type="CDD" id="cd02135">
    <property type="entry name" value="YdjA-like"/>
    <property type="match status" value="1"/>
</dbReference>
<dbReference type="AlphaFoldDB" id="A0A923L5L2"/>
<comment type="similarity">
    <text evidence="1 7">Belongs to the nitroreductase family.</text>
</comment>
<feature type="binding site" description="in other chain" evidence="8">
    <location>
        <begin position="133"/>
        <end position="135"/>
    </location>
    <ligand>
        <name>FMN</name>
        <dbReference type="ChEBI" id="CHEBI:58210"/>
        <note>ligand shared between dimeric partners</note>
    </ligand>
</feature>
<reference evidence="10" key="1">
    <citation type="submission" date="2020-08" db="EMBL/GenBank/DDBJ databases">
        <title>Genome public.</title>
        <authorList>
            <person name="Liu C."/>
            <person name="Sun Q."/>
        </authorList>
    </citation>
    <scope>NUCLEOTIDE SEQUENCE</scope>
    <source>
        <strain evidence="10">BX22</strain>
    </source>
</reference>
<evidence type="ECO:0000313" key="11">
    <source>
        <dbReference type="Proteomes" id="UP000637359"/>
    </source>
</evidence>
<gene>
    <name evidence="10" type="ORF">H8S33_08625</name>
</gene>
<dbReference type="PANTHER" id="PTHR43821">
    <property type="entry name" value="NAD(P)H NITROREDUCTASE YDJA-RELATED"/>
    <property type="match status" value="1"/>
</dbReference>
<evidence type="ECO:0000256" key="6">
    <source>
        <dbReference type="ARBA" id="ARBA00023027"/>
    </source>
</evidence>
<accession>A0A923L5L2</accession>
<feature type="binding site" description="in other chain" evidence="8">
    <location>
        <begin position="17"/>
        <end position="19"/>
    </location>
    <ligand>
        <name>FMN</name>
        <dbReference type="ChEBI" id="CHEBI:58210"/>
        <note>ligand shared between dimeric partners</note>
    </ligand>
</feature>
<protein>
    <recommendedName>
        <fullName evidence="7">Putative NAD(P)H nitroreductase</fullName>
        <ecNumber evidence="7">1.-.-.-</ecNumber>
    </recommendedName>
</protein>
<dbReference type="RefSeq" id="WP_186869592.1">
    <property type="nucleotide sequence ID" value="NZ_JACOOL010000005.1"/>
</dbReference>
<evidence type="ECO:0000259" key="9">
    <source>
        <dbReference type="Pfam" id="PF00881"/>
    </source>
</evidence>
<dbReference type="GO" id="GO:0016491">
    <property type="term" value="F:oxidoreductase activity"/>
    <property type="evidence" value="ECO:0007669"/>
    <property type="project" value="UniProtKB-UniRule"/>
</dbReference>
<keyword evidence="6 7" id="KW-0520">NAD</keyword>
<keyword evidence="3 7" id="KW-0288">FMN</keyword>
<evidence type="ECO:0000256" key="3">
    <source>
        <dbReference type="ARBA" id="ARBA00022643"/>
    </source>
</evidence>
<sequence>MQMIKQQSELAKLIRERRSIKKGYNNKMVKKEIVTQLLEDAIWAPTHGMRQPWRFIFVGENQKREFAKKIASTYPEEKQENRESYLNEPNAILVVIMEKGDNQKKQDENFGATACLIQNFQLLAWEQGLGVVWKTNPHIYDPNVEEILQVQENERIVGFLHMGYFDEQPEKKERIALREKFTTFHVE</sequence>
<dbReference type="InterPro" id="IPR052530">
    <property type="entry name" value="NAD(P)H_nitroreductase"/>
</dbReference>
<dbReference type="EMBL" id="JACOOL010000005">
    <property type="protein sequence ID" value="MBC5636879.1"/>
    <property type="molecule type" value="Genomic_DNA"/>
</dbReference>
<keyword evidence="5 7" id="KW-0560">Oxidoreductase</keyword>
<comment type="caution">
    <text evidence="10">The sequence shown here is derived from an EMBL/GenBank/DDBJ whole genome shotgun (WGS) entry which is preliminary data.</text>
</comment>
<proteinExistence type="inferred from homology"/>
<evidence type="ECO:0000256" key="8">
    <source>
        <dbReference type="PIRSR" id="PIRSR000232-1"/>
    </source>
</evidence>
<feature type="binding site" evidence="8">
    <location>
        <position position="47"/>
    </location>
    <ligand>
        <name>FMN</name>
        <dbReference type="ChEBI" id="CHEBI:58210"/>
        <note>ligand shared between dimeric partners</note>
    </ligand>
</feature>
<evidence type="ECO:0000256" key="4">
    <source>
        <dbReference type="ARBA" id="ARBA00022857"/>
    </source>
</evidence>
<dbReference type="Proteomes" id="UP000637359">
    <property type="component" value="Unassembled WGS sequence"/>
</dbReference>
<comment type="cofactor">
    <cofactor evidence="8">
        <name>FMN</name>
        <dbReference type="ChEBI" id="CHEBI:58210"/>
    </cofactor>
    <text evidence="8">Binds 1 FMN per subunit.</text>
</comment>
<organism evidence="10 11">
    <name type="scientific">Ornithinibacillus hominis</name>
    <dbReference type="NCBI Taxonomy" id="2763055"/>
    <lineage>
        <taxon>Bacteria</taxon>
        <taxon>Bacillati</taxon>
        <taxon>Bacillota</taxon>
        <taxon>Bacilli</taxon>
        <taxon>Bacillales</taxon>
        <taxon>Bacillaceae</taxon>
        <taxon>Ornithinibacillus</taxon>
    </lineage>
</organism>
<evidence type="ECO:0000256" key="2">
    <source>
        <dbReference type="ARBA" id="ARBA00022630"/>
    </source>
</evidence>
<keyword evidence="11" id="KW-1185">Reference proteome</keyword>
<dbReference type="Gene3D" id="3.40.109.10">
    <property type="entry name" value="NADH Oxidase"/>
    <property type="match status" value="1"/>
</dbReference>
<dbReference type="Pfam" id="PF00881">
    <property type="entry name" value="Nitroreductase"/>
    <property type="match status" value="1"/>
</dbReference>
<evidence type="ECO:0000256" key="1">
    <source>
        <dbReference type="ARBA" id="ARBA00007118"/>
    </source>
</evidence>
<dbReference type="InterPro" id="IPR029479">
    <property type="entry name" value="Nitroreductase"/>
</dbReference>